<organism evidence="4 5">
    <name type="scientific">Acer yangbiense</name>
    <dbReference type="NCBI Taxonomy" id="1000413"/>
    <lineage>
        <taxon>Eukaryota</taxon>
        <taxon>Viridiplantae</taxon>
        <taxon>Streptophyta</taxon>
        <taxon>Embryophyta</taxon>
        <taxon>Tracheophyta</taxon>
        <taxon>Spermatophyta</taxon>
        <taxon>Magnoliopsida</taxon>
        <taxon>eudicotyledons</taxon>
        <taxon>Gunneridae</taxon>
        <taxon>Pentapetalae</taxon>
        <taxon>rosids</taxon>
        <taxon>malvids</taxon>
        <taxon>Sapindales</taxon>
        <taxon>Sapindaceae</taxon>
        <taxon>Hippocastanoideae</taxon>
        <taxon>Acereae</taxon>
        <taxon>Acer</taxon>
    </lineage>
</organism>
<dbReference type="InterPro" id="IPR001878">
    <property type="entry name" value="Znf_CCHC"/>
</dbReference>
<dbReference type="GO" id="GO:0008270">
    <property type="term" value="F:zinc ion binding"/>
    <property type="evidence" value="ECO:0007669"/>
    <property type="project" value="UniProtKB-KW"/>
</dbReference>
<keyword evidence="5" id="KW-1185">Reference proteome</keyword>
<protein>
    <recommendedName>
        <fullName evidence="3">CCHC-type domain-containing protein</fullName>
    </recommendedName>
</protein>
<keyword evidence="1" id="KW-0479">Metal-binding</keyword>
<dbReference type="InterPro" id="IPR025836">
    <property type="entry name" value="Zn_knuckle_CX2CX4HX4C"/>
</dbReference>
<evidence type="ECO:0000313" key="5">
    <source>
        <dbReference type="Proteomes" id="UP000323000"/>
    </source>
</evidence>
<comment type="caution">
    <text evidence="4">The sequence shown here is derived from an EMBL/GenBank/DDBJ whole genome shotgun (WGS) entry which is preliminary data.</text>
</comment>
<evidence type="ECO:0000259" key="3">
    <source>
        <dbReference type="PROSITE" id="PS50158"/>
    </source>
</evidence>
<name>A0A5C7HMN6_9ROSI</name>
<keyword evidence="1" id="KW-0863">Zinc-finger</keyword>
<evidence type="ECO:0000313" key="4">
    <source>
        <dbReference type="EMBL" id="TXG58300.1"/>
    </source>
</evidence>
<dbReference type="GO" id="GO:0003676">
    <property type="term" value="F:nucleic acid binding"/>
    <property type="evidence" value="ECO:0007669"/>
    <property type="project" value="InterPro"/>
</dbReference>
<proteinExistence type="predicted"/>
<dbReference type="PANTHER" id="PTHR31286:SF167">
    <property type="entry name" value="OS09G0268800 PROTEIN"/>
    <property type="match status" value="1"/>
</dbReference>
<feature type="domain" description="CCHC-type" evidence="3">
    <location>
        <begin position="91"/>
        <end position="104"/>
    </location>
</feature>
<dbReference type="PANTHER" id="PTHR31286">
    <property type="entry name" value="GLYCINE-RICH CELL WALL STRUCTURAL PROTEIN 1.8-LIKE"/>
    <property type="match status" value="1"/>
</dbReference>
<feature type="region of interest" description="Disordered" evidence="2">
    <location>
        <begin position="266"/>
        <end position="297"/>
    </location>
</feature>
<evidence type="ECO:0000256" key="2">
    <source>
        <dbReference type="SAM" id="MobiDB-lite"/>
    </source>
</evidence>
<dbReference type="EMBL" id="VAHF01000007">
    <property type="protein sequence ID" value="TXG58300.1"/>
    <property type="molecule type" value="Genomic_DNA"/>
</dbReference>
<keyword evidence="1" id="KW-0862">Zinc</keyword>
<dbReference type="Proteomes" id="UP000323000">
    <property type="component" value="Chromosome 7"/>
</dbReference>
<dbReference type="Pfam" id="PF14392">
    <property type="entry name" value="zf-CCHC_4"/>
    <property type="match status" value="1"/>
</dbReference>
<sequence>MSFNKVAFWVQIHNVPLLCMMVEIGKFLGGIIGEVKDVDEEKSGDCVGKYIRVRVIVNVDKPLRHILRVDVMRDGKESTMLLRYERLLEHCYQCGRIGHVVWECELDKRRDGHRDSEGSNVVELTVVIASTTTVGEIVVTEGTRGESNDKGKGADILGKESSFLEKKKDLACELGENKVGEKDTVVPKKKKVVKNQSGSQPIILDGLMHGKENSLLMTLPSKIEKVVGPNVSEGVQILIGLKHMTNEIVGSGMGMEVDFEFGKNSTVGQENDQPMGAVIGGLKESKQYDPKMGKWKR</sequence>
<dbReference type="InterPro" id="IPR040256">
    <property type="entry name" value="At4g02000-like"/>
</dbReference>
<accession>A0A5C7HMN6</accession>
<feature type="compositionally biased region" description="Basic and acidic residues" evidence="2">
    <location>
        <begin position="283"/>
        <end position="297"/>
    </location>
</feature>
<dbReference type="AlphaFoldDB" id="A0A5C7HMN6"/>
<reference evidence="5" key="1">
    <citation type="journal article" date="2019" name="Gigascience">
        <title>De novo genome assembly of the endangered Acer yangbiense, a plant species with extremely small populations endemic to Yunnan Province, China.</title>
        <authorList>
            <person name="Yang J."/>
            <person name="Wariss H.M."/>
            <person name="Tao L."/>
            <person name="Zhang R."/>
            <person name="Yun Q."/>
            <person name="Hollingsworth P."/>
            <person name="Dao Z."/>
            <person name="Luo G."/>
            <person name="Guo H."/>
            <person name="Ma Y."/>
            <person name="Sun W."/>
        </authorList>
    </citation>
    <scope>NUCLEOTIDE SEQUENCE [LARGE SCALE GENOMIC DNA]</scope>
    <source>
        <strain evidence="5">cv. Malutang</strain>
    </source>
</reference>
<gene>
    <name evidence="4" type="ORF">EZV62_016129</name>
</gene>
<dbReference type="PROSITE" id="PS50158">
    <property type="entry name" value="ZF_CCHC"/>
    <property type="match status" value="1"/>
</dbReference>
<evidence type="ECO:0000256" key="1">
    <source>
        <dbReference type="PROSITE-ProRule" id="PRU00047"/>
    </source>
</evidence>
<dbReference type="OrthoDB" id="2219495at2759"/>